<feature type="region of interest" description="Disordered" evidence="1">
    <location>
        <begin position="110"/>
        <end position="216"/>
    </location>
</feature>
<feature type="region of interest" description="Disordered" evidence="1">
    <location>
        <begin position="1"/>
        <end position="97"/>
    </location>
</feature>
<dbReference type="Proteomes" id="UP001465976">
    <property type="component" value="Unassembled WGS sequence"/>
</dbReference>
<proteinExistence type="predicted"/>
<gene>
    <name evidence="2" type="ORF">V5O48_012308</name>
</gene>
<protein>
    <submittedName>
        <fullName evidence="2">Uncharacterized protein</fullName>
    </submittedName>
</protein>
<evidence type="ECO:0000313" key="2">
    <source>
        <dbReference type="EMBL" id="KAL0569653.1"/>
    </source>
</evidence>
<evidence type="ECO:0000256" key="1">
    <source>
        <dbReference type="SAM" id="MobiDB-lite"/>
    </source>
</evidence>
<sequence>MTLKKAKRTLPKKEPTSLFRNHRNINGKAVKDEEPTSGKCESSQTMQDRPAKEDLKGRETAPQRMALQANIYTQPPPKTTLTSSDNLGMSPRTPGNAASCLPTKSMASIDISPPKWPQMQPQESTYGHRSVTRDAAKTSGKATPGSLQTQTPLPSEPIYIVSSAPSPKLQTPQSTEITPASTQSANPSSSIAHNHISQSYPKSNGGAHSRAKGGARSPGLLWPAQEVACGTPSERLGCEAGDISGKNPYKVGKGALVATAQTNNLENENTWLREEVERLKNQQMREGIEKLILMIENKQLRDRWMREEIQRLMETIEIRQLKEEIERLRRFGGED</sequence>
<dbReference type="EMBL" id="JBAHYK010001074">
    <property type="protein sequence ID" value="KAL0569653.1"/>
    <property type="molecule type" value="Genomic_DNA"/>
</dbReference>
<feature type="compositionally biased region" description="Basic and acidic residues" evidence="1">
    <location>
        <begin position="49"/>
        <end position="61"/>
    </location>
</feature>
<name>A0ABR3F350_9AGAR</name>
<keyword evidence="3" id="KW-1185">Reference proteome</keyword>
<evidence type="ECO:0000313" key="3">
    <source>
        <dbReference type="Proteomes" id="UP001465976"/>
    </source>
</evidence>
<reference evidence="2 3" key="1">
    <citation type="submission" date="2024-02" db="EMBL/GenBank/DDBJ databases">
        <title>A draft genome for the cacao thread blight pathogen Marasmius crinis-equi.</title>
        <authorList>
            <person name="Cohen S.P."/>
            <person name="Baruah I.K."/>
            <person name="Amoako-Attah I."/>
            <person name="Bukari Y."/>
            <person name="Meinhardt L.W."/>
            <person name="Bailey B.A."/>
        </authorList>
    </citation>
    <scope>NUCLEOTIDE SEQUENCE [LARGE SCALE GENOMIC DNA]</scope>
    <source>
        <strain evidence="2 3">GH-76</strain>
    </source>
</reference>
<comment type="caution">
    <text evidence="2">The sequence shown here is derived from an EMBL/GenBank/DDBJ whole genome shotgun (WGS) entry which is preliminary data.</text>
</comment>
<organism evidence="2 3">
    <name type="scientific">Marasmius crinis-equi</name>
    <dbReference type="NCBI Taxonomy" id="585013"/>
    <lineage>
        <taxon>Eukaryota</taxon>
        <taxon>Fungi</taxon>
        <taxon>Dikarya</taxon>
        <taxon>Basidiomycota</taxon>
        <taxon>Agaricomycotina</taxon>
        <taxon>Agaricomycetes</taxon>
        <taxon>Agaricomycetidae</taxon>
        <taxon>Agaricales</taxon>
        <taxon>Marasmiineae</taxon>
        <taxon>Marasmiaceae</taxon>
        <taxon>Marasmius</taxon>
    </lineage>
</organism>
<feature type="compositionally biased region" description="Polar residues" evidence="1">
    <location>
        <begin position="163"/>
        <end position="202"/>
    </location>
</feature>
<feature type="compositionally biased region" description="Basic residues" evidence="1">
    <location>
        <begin position="1"/>
        <end position="10"/>
    </location>
</feature>
<accession>A0ABR3F350</accession>